<dbReference type="EMBL" id="CAJOBI010014631">
    <property type="protein sequence ID" value="CAF4177816.1"/>
    <property type="molecule type" value="Genomic_DNA"/>
</dbReference>
<dbReference type="Proteomes" id="UP000681967">
    <property type="component" value="Unassembled WGS sequence"/>
</dbReference>
<sequence length="300" mass="33385">MTRASLDISQLPHDVLTYSNQRFFDFIESFCGKDEADLLSIQAIRSADSFLSVQDVYSIFAIDSENVIEIQARYAFKNRNGTFTVKPGIKSSLNYISSLLTEMKTKTAKRKKTALVSTPSILSIQSTVSILSTVSIASSYSINSSPGDSAITPFVSTKTVTEHHEFITTSIEQWCNQNKNDLNLRNLNFVCGIDYHLKFSSSLDKVAVICSCGLKSFLVRADSGNFKVSNYFRHLKTTCSIVQSQSIDNSTEHEQIRSNIVISRDSSLLLSSQQPSTVSTIKRARQTTAVNINKKKLRTT</sequence>
<dbReference type="EMBL" id="CAJNOV010009776">
    <property type="protein sequence ID" value="CAF1378860.1"/>
    <property type="molecule type" value="Genomic_DNA"/>
</dbReference>
<dbReference type="AlphaFoldDB" id="A0A815JFK7"/>
<proteinExistence type="predicted"/>
<organism evidence="1 5">
    <name type="scientific">Rotaria magnacalcarata</name>
    <dbReference type="NCBI Taxonomy" id="392030"/>
    <lineage>
        <taxon>Eukaryota</taxon>
        <taxon>Metazoa</taxon>
        <taxon>Spiralia</taxon>
        <taxon>Gnathifera</taxon>
        <taxon>Rotifera</taxon>
        <taxon>Eurotatoria</taxon>
        <taxon>Bdelloidea</taxon>
        <taxon>Philodinida</taxon>
        <taxon>Philodinidae</taxon>
        <taxon>Rotaria</taxon>
    </lineage>
</organism>
<dbReference type="Proteomes" id="UP000663855">
    <property type="component" value="Unassembled WGS sequence"/>
</dbReference>
<dbReference type="EMBL" id="CAJNRE010019189">
    <property type="protein sequence ID" value="CAF2190667.1"/>
    <property type="molecule type" value="Genomic_DNA"/>
</dbReference>
<evidence type="ECO:0000313" key="1">
    <source>
        <dbReference type="EMBL" id="CAF1378860.1"/>
    </source>
</evidence>
<name>A0A815JFK7_9BILA</name>
<gene>
    <name evidence="4" type="ORF">BYL167_LOCUS28703</name>
    <name evidence="1" type="ORF">CJN711_LOCUS20839</name>
    <name evidence="2" type="ORF">MBJ925_LOCUS34856</name>
    <name evidence="3" type="ORF">SMN809_LOCUS20881</name>
</gene>
<evidence type="ECO:0000313" key="5">
    <source>
        <dbReference type="Proteomes" id="UP000663855"/>
    </source>
</evidence>
<accession>A0A815JFK7</accession>
<dbReference type="Proteomes" id="UP000663824">
    <property type="component" value="Unassembled WGS sequence"/>
</dbReference>
<protein>
    <submittedName>
        <fullName evidence="1">Uncharacterized protein</fullName>
    </submittedName>
</protein>
<dbReference type="Proteomes" id="UP000676336">
    <property type="component" value="Unassembled WGS sequence"/>
</dbReference>
<evidence type="ECO:0000313" key="2">
    <source>
        <dbReference type="EMBL" id="CAF2190667.1"/>
    </source>
</evidence>
<comment type="caution">
    <text evidence="1">The sequence shown here is derived from an EMBL/GenBank/DDBJ whole genome shotgun (WGS) entry which is preliminary data.</text>
</comment>
<reference evidence="1" key="1">
    <citation type="submission" date="2021-02" db="EMBL/GenBank/DDBJ databases">
        <authorList>
            <person name="Nowell W R."/>
        </authorList>
    </citation>
    <scope>NUCLEOTIDE SEQUENCE</scope>
</reference>
<evidence type="ECO:0000313" key="3">
    <source>
        <dbReference type="EMBL" id="CAF4177816.1"/>
    </source>
</evidence>
<dbReference type="EMBL" id="CAJOBH010041570">
    <property type="protein sequence ID" value="CAF4331388.1"/>
    <property type="molecule type" value="Genomic_DNA"/>
</dbReference>
<evidence type="ECO:0000313" key="4">
    <source>
        <dbReference type="EMBL" id="CAF4331388.1"/>
    </source>
</evidence>